<name>A0A8B6DPF9_MYTGA</name>
<evidence type="ECO:0000256" key="5">
    <source>
        <dbReference type="PROSITE-ProRule" id="PRU10141"/>
    </source>
</evidence>
<keyword evidence="9" id="KW-1185">Reference proteome</keyword>
<dbReference type="SMART" id="SM00220">
    <property type="entry name" value="S_TKc"/>
    <property type="match status" value="1"/>
</dbReference>
<dbReference type="EMBL" id="UYJE01003709">
    <property type="protein sequence ID" value="VDI21687.1"/>
    <property type="molecule type" value="Genomic_DNA"/>
</dbReference>
<keyword evidence="3 5" id="KW-0547">Nucleotide-binding</keyword>
<evidence type="ECO:0000256" key="1">
    <source>
        <dbReference type="ARBA" id="ARBA00008171"/>
    </source>
</evidence>
<evidence type="ECO:0000313" key="8">
    <source>
        <dbReference type="EMBL" id="VDI21687.1"/>
    </source>
</evidence>
<dbReference type="InterPro" id="IPR008271">
    <property type="entry name" value="Ser/Thr_kinase_AS"/>
</dbReference>
<dbReference type="Gene3D" id="3.40.50.300">
    <property type="entry name" value="P-loop containing nucleotide triphosphate hydrolases"/>
    <property type="match status" value="2"/>
</dbReference>
<dbReference type="Gene3D" id="3.30.200.20">
    <property type="entry name" value="Phosphorylase Kinase, domain 1"/>
    <property type="match status" value="1"/>
</dbReference>
<keyword evidence="2" id="KW-0808">Transferase</keyword>
<comment type="caution">
    <text evidence="8">The sequence shown here is derived from an EMBL/GenBank/DDBJ whole genome shotgun (WGS) entry which is preliminary data.</text>
</comment>
<dbReference type="InterPro" id="IPR017441">
    <property type="entry name" value="Protein_kinase_ATP_BS"/>
</dbReference>
<evidence type="ECO:0000256" key="6">
    <source>
        <dbReference type="SAM" id="Coils"/>
    </source>
</evidence>
<dbReference type="SUPFAM" id="SSF52540">
    <property type="entry name" value="P-loop containing nucleoside triphosphate hydrolases"/>
    <property type="match status" value="2"/>
</dbReference>
<dbReference type="GO" id="GO:0005524">
    <property type="term" value="F:ATP binding"/>
    <property type="evidence" value="ECO:0007669"/>
    <property type="project" value="UniProtKB-UniRule"/>
</dbReference>
<dbReference type="PROSITE" id="PS00107">
    <property type="entry name" value="PROTEIN_KINASE_ATP"/>
    <property type="match status" value="1"/>
</dbReference>
<dbReference type="InterPro" id="IPR045063">
    <property type="entry name" value="Dynamin_N"/>
</dbReference>
<feature type="binding site" evidence="5">
    <location>
        <position position="731"/>
    </location>
    <ligand>
        <name>ATP</name>
        <dbReference type="ChEBI" id="CHEBI:30616"/>
    </ligand>
</feature>
<keyword evidence="4 5" id="KW-0067">ATP-binding</keyword>
<proteinExistence type="inferred from homology"/>
<reference evidence="8" key="1">
    <citation type="submission" date="2018-11" db="EMBL/GenBank/DDBJ databases">
        <authorList>
            <person name="Alioto T."/>
            <person name="Alioto T."/>
        </authorList>
    </citation>
    <scope>NUCLEOTIDE SEQUENCE</scope>
</reference>
<keyword evidence="2" id="KW-0723">Serine/threonine-protein kinase</keyword>
<dbReference type="PROSITE" id="PS50011">
    <property type="entry name" value="PROTEIN_KINASE_DOM"/>
    <property type="match status" value="1"/>
</dbReference>
<dbReference type="InterPro" id="IPR027417">
    <property type="entry name" value="P-loop_NTPase"/>
</dbReference>
<dbReference type="OrthoDB" id="4062651at2759"/>
<accession>A0A8B6DPF9</accession>
<organism evidence="8 9">
    <name type="scientific">Mytilus galloprovincialis</name>
    <name type="common">Mediterranean mussel</name>
    <dbReference type="NCBI Taxonomy" id="29158"/>
    <lineage>
        <taxon>Eukaryota</taxon>
        <taxon>Metazoa</taxon>
        <taxon>Spiralia</taxon>
        <taxon>Lophotrochozoa</taxon>
        <taxon>Mollusca</taxon>
        <taxon>Bivalvia</taxon>
        <taxon>Autobranchia</taxon>
        <taxon>Pteriomorphia</taxon>
        <taxon>Mytilida</taxon>
        <taxon>Mytiloidea</taxon>
        <taxon>Mytilidae</taxon>
        <taxon>Mytilinae</taxon>
        <taxon>Mytilus</taxon>
    </lineage>
</organism>
<feature type="coiled-coil region" evidence="6">
    <location>
        <begin position="404"/>
        <end position="431"/>
    </location>
</feature>
<dbReference type="SUPFAM" id="SSF56112">
    <property type="entry name" value="Protein kinase-like (PK-like)"/>
    <property type="match status" value="1"/>
</dbReference>
<dbReference type="GO" id="GO:0004674">
    <property type="term" value="F:protein serine/threonine kinase activity"/>
    <property type="evidence" value="ECO:0007669"/>
    <property type="project" value="UniProtKB-KW"/>
</dbReference>
<evidence type="ECO:0000256" key="2">
    <source>
        <dbReference type="ARBA" id="ARBA00022527"/>
    </source>
</evidence>
<feature type="domain" description="Protein kinase" evidence="7">
    <location>
        <begin position="699"/>
        <end position="981"/>
    </location>
</feature>
<evidence type="ECO:0000256" key="4">
    <source>
        <dbReference type="ARBA" id="ARBA00022840"/>
    </source>
</evidence>
<dbReference type="Gene3D" id="1.10.510.10">
    <property type="entry name" value="Transferase(Phosphotransferase) domain 1"/>
    <property type="match status" value="1"/>
</dbReference>
<evidence type="ECO:0000256" key="3">
    <source>
        <dbReference type="ARBA" id="ARBA00022741"/>
    </source>
</evidence>
<dbReference type="Pfam" id="PF07714">
    <property type="entry name" value="PK_Tyr_Ser-Thr"/>
    <property type="match status" value="1"/>
</dbReference>
<dbReference type="InterPro" id="IPR001245">
    <property type="entry name" value="Ser-Thr/Tyr_kinase_cat_dom"/>
</dbReference>
<dbReference type="PANTHER" id="PTHR26392">
    <property type="entry name" value="MITOGEN-ACTIVATED PROTEIN KINASE KINASE KINASE 7-RELATED"/>
    <property type="match status" value="1"/>
</dbReference>
<dbReference type="Proteomes" id="UP000596742">
    <property type="component" value="Unassembled WGS sequence"/>
</dbReference>
<evidence type="ECO:0000259" key="7">
    <source>
        <dbReference type="PROSITE" id="PS50011"/>
    </source>
</evidence>
<dbReference type="Pfam" id="PF00350">
    <property type="entry name" value="Dynamin_N"/>
    <property type="match status" value="2"/>
</dbReference>
<keyword evidence="2" id="KW-0418">Kinase</keyword>
<comment type="similarity">
    <text evidence="1">Belongs to the protein kinase superfamily. TKL Ser/Thr protein kinase family. ROCO subfamily.</text>
</comment>
<dbReference type="PANTHER" id="PTHR26392:SF92">
    <property type="entry name" value="PROTEIN KINASE DOMAIN-CONTAINING PROTEIN"/>
    <property type="match status" value="1"/>
</dbReference>
<keyword evidence="6" id="KW-0175">Coiled coil</keyword>
<dbReference type="PROSITE" id="PS00108">
    <property type="entry name" value="PROTEIN_KINASE_ST"/>
    <property type="match status" value="1"/>
</dbReference>
<evidence type="ECO:0000313" key="9">
    <source>
        <dbReference type="Proteomes" id="UP000596742"/>
    </source>
</evidence>
<protein>
    <recommendedName>
        <fullName evidence="7">Protein kinase domain-containing protein</fullName>
    </recommendedName>
</protein>
<dbReference type="InterPro" id="IPR000719">
    <property type="entry name" value="Prot_kinase_dom"/>
</dbReference>
<dbReference type="InterPro" id="IPR011009">
    <property type="entry name" value="Kinase-like_dom_sf"/>
</dbReference>
<sequence length="1327" mass="151693">MAKMSGSFSIEKADDIFDLPDMMTGMKFLKQWGISTKGVKNTKGAIELLLENCKLREDVVRETIEMVTSGLKEAIVESKRNRDGLIRSFEEMLSIYRQLPTNHQASLNKVFPSLENTTNKKIKELRSNECAVLIAGESVAGKSSFINLLVGVDLLPTSQLSCSATFCELRYSSKKYAVCCTKEGKKTKIDLSTSEGMEELKQQISYITDDVDDNENEKVEIYWPFDILEDGIVIIDTPGIGTSKDMTERIQQYLENAFGCIYVINSASAGGVQKGRIMDFLRTVMNLSEEQFNPQTTMFVCNKWEQVPTHDKDEVMKSNNYKLRQCYPDFRTDQVYYLSTDRAKQALPHGLILQDHKAILRGINKLLPASLENKHEAYYRWLSTVLKRTQFILKVSKYTRRENIENLKIQIQNIEKQMYNLQQNAKASIRKLQEEVQNEADGLHYKVINLLSSQDFLPKITQWEPSQCPQADKKWKKVSGSASEVIAQRLTQEINNWERRNGIKASIKDKIIGRFKRDFELMEDQINDIEGMFLGDETRILADLQKTIRGPRNKKDKMKGKGDKQNMVGIGGAVAVLGTLGKESKDVLRKYKRDNCHLKMAEVTNLYIQNILKSKELKENLSRFVQRYAKGIDKIAELIPDFLEADRQMLASLKVEAEQTKADSSPACLQSCISLQSGLDLFYVDSMMHVDYQLSDIDCNWDDKLGQGSFAEVFFGVLNSNDGSKHDVALKRSRDIIDKKSVTDILLEDRTMRDAKHENFIAYHGNALQRMKGGKTYWVMIMEYCAGSLKDVFVDNHSQYKIENPANCRTISEKESAFKEMSVFGVQLCQGLDYLHSKKLVHRDLKLENVLFTQKKIVKLTDVGLTKPEIDISGTMTGSPVYMAPEVLIPKGVYNKSADVYSLGIMIWEMWYGIDAADHIGPRIMKTIEADVTRADDPLRPLMNIHQKPDGEWIKLIERCWSPDSKLTQSVSHGVVNHVMTILGYLEDYLKFHLDINRYVKDSSEKLKSNIEKLVSKFESMIKFYKQLSLTHQKSICESYKNIEEIARSKIHNLKNSQSALVISGELGSGQTSFINLLLQSDILPVEEEGCTRTYCELKQGSEPKATLYSKDPSTMESKVTVLDMKDQTSKKTLNDFITSANEMIYHEKVTIEYPFEFLESGIHVLDIPDHIDTSIPLEDIISVLPPNVVFIYVLDFSKREHIETGKVEDFIAHVCRTSQHGFSYEDVMVVCNKCDVIPEEQLDDAKINARDQLLKTCPELKDDQIAFLSVKEEQRLEPSGIHSEDFQAVCKAIHNSFLKKMEQYLKKEYRWLSQVQKRALYIFKSE</sequence>
<gene>
    <name evidence="8" type="ORF">MGAL_10B041998</name>
</gene>